<evidence type="ECO:0000256" key="12">
    <source>
        <dbReference type="ARBA" id="ARBA00022989"/>
    </source>
</evidence>
<dbReference type="Proteomes" id="UP000599109">
    <property type="component" value="Unassembled WGS sequence"/>
</dbReference>
<evidence type="ECO:0000256" key="6">
    <source>
        <dbReference type="ARBA" id="ARBA00022679"/>
    </source>
</evidence>
<evidence type="ECO:0000256" key="14">
    <source>
        <dbReference type="ARBA" id="ARBA00023026"/>
    </source>
</evidence>
<evidence type="ECO:0000256" key="20">
    <source>
        <dbReference type="PROSITE-ProRule" id="PRU00110"/>
    </source>
</evidence>
<evidence type="ECO:0000259" key="23">
    <source>
        <dbReference type="PROSITE" id="PS50109"/>
    </source>
</evidence>
<reference evidence="26 27" key="1">
    <citation type="journal article" date="2017" name="Int. J. Syst. Evol. Microbiol.">
        <title>Ramlibacter monticola sp. nov., isolated from forest soil.</title>
        <authorList>
            <person name="Chaudhary D.K."/>
            <person name="Kim J."/>
        </authorList>
    </citation>
    <scope>NUCLEOTIDE SEQUENCE [LARGE SCALE GENOMIC DNA]</scope>
    <source>
        <strain evidence="26 27">KACC 19175</strain>
    </source>
</reference>
<dbReference type="GO" id="GO:0000155">
    <property type="term" value="F:phosphorelay sensor kinase activity"/>
    <property type="evidence" value="ECO:0007669"/>
    <property type="project" value="InterPro"/>
</dbReference>
<evidence type="ECO:0000256" key="10">
    <source>
        <dbReference type="ARBA" id="ARBA00022777"/>
    </source>
</evidence>
<keyword evidence="15" id="KW-0472">Membrane</keyword>
<feature type="modified residue" description="Phosphohistidine" evidence="20">
    <location>
        <position position="596"/>
    </location>
</feature>
<keyword evidence="10" id="KW-0418">Kinase</keyword>
<dbReference type="Gene3D" id="3.30.565.10">
    <property type="entry name" value="Histidine kinase-like ATPase, C-terminal domain"/>
    <property type="match status" value="1"/>
</dbReference>
<evidence type="ECO:0000256" key="19">
    <source>
        <dbReference type="ARBA" id="ARBA00070152"/>
    </source>
</evidence>
<feature type="domain" description="Response regulatory" evidence="24">
    <location>
        <begin position="404"/>
        <end position="519"/>
    </location>
</feature>
<evidence type="ECO:0000256" key="17">
    <source>
        <dbReference type="ARBA" id="ARBA00064003"/>
    </source>
</evidence>
<evidence type="ECO:0000256" key="21">
    <source>
        <dbReference type="PROSITE-ProRule" id="PRU00169"/>
    </source>
</evidence>
<dbReference type="PROSITE" id="PS50109">
    <property type="entry name" value="HIS_KIN"/>
    <property type="match status" value="1"/>
</dbReference>
<dbReference type="InterPro" id="IPR036890">
    <property type="entry name" value="HATPase_C_sf"/>
</dbReference>
<evidence type="ECO:0000313" key="27">
    <source>
        <dbReference type="Proteomes" id="UP000599109"/>
    </source>
</evidence>
<evidence type="ECO:0000256" key="3">
    <source>
        <dbReference type="ARBA" id="ARBA00012438"/>
    </source>
</evidence>
<dbReference type="PROSITE" id="PS50894">
    <property type="entry name" value="HPT"/>
    <property type="match status" value="1"/>
</dbReference>
<dbReference type="CDD" id="cd17546">
    <property type="entry name" value="REC_hyHK_CKI1_RcsC-like"/>
    <property type="match status" value="1"/>
</dbReference>
<dbReference type="InterPro" id="IPR036641">
    <property type="entry name" value="HPT_dom_sf"/>
</dbReference>
<dbReference type="Gene3D" id="1.20.120.160">
    <property type="entry name" value="HPT domain"/>
    <property type="match status" value="1"/>
</dbReference>
<dbReference type="InterPro" id="IPR003661">
    <property type="entry name" value="HisK_dim/P_dom"/>
</dbReference>
<evidence type="ECO:0000256" key="8">
    <source>
        <dbReference type="ARBA" id="ARBA00022729"/>
    </source>
</evidence>
<evidence type="ECO:0000259" key="24">
    <source>
        <dbReference type="PROSITE" id="PS50110"/>
    </source>
</evidence>
<keyword evidence="9" id="KW-0547">Nucleotide-binding</keyword>
<dbReference type="PROSITE" id="PS50110">
    <property type="entry name" value="RESPONSE_REGULATORY"/>
    <property type="match status" value="1"/>
</dbReference>
<dbReference type="FunFam" id="3.30.565.10:FF:000010">
    <property type="entry name" value="Sensor histidine kinase RcsC"/>
    <property type="match status" value="1"/>
</dbReference>
<dbReference type="CDD" id="cd00082">
    <property type="entry name" value="HisKA"/>
    <property type="match status" value="1"/>
</dbReference>
<dbReference type="SUPFAM" id="SSF47384">
    <property type="entry name" value="Homodimeric domain of signal transducing histidine kinase"/>
    <property type="match status" value="1"/>
</dbReference>
<accession>A0A936Z0Z4</accession>
<dbReference type="FunFam" id="1.10.287.130:FF:000002">
    <property type="entry name" value="Two-component osmosensing histidine kinase"/>
    <property type="match status" value="1"/>
</dbReference>
<dbReference type="PANTHER" id="PTHR45339">
    <property type="entry name" value="HYBRID SIGNAL TRANSDUCTION HISTIDINE KINASE J"/>
    <property type="match status" value="1"/>
</dbReference>
<dbReference type="Pfam" id="PF01627">
    <property type="entry name" value="Hpt"/>
    <property type="match status" value="1"/>
</dbReference>
<dbReference type="Pfam" id="PF02518">
    <property type="entry name" value="HATPase_c"/>
    <property type="match status" value="1"/>
</dbReference>
<evidence type="ECO:0000256" key="11">
    <source>
        <dbReference type="ARBA" id="ARBA00022840"/>
    </source>
</evidence>
<keyword evidence="13" id="KW-0902">Two-component regulatory system</keyword>
<protein>
    <recommendedName>
        <fullName evidence="18">Sensory/regulatory protein RpfC</fullName>
        <ecNumber evidence="3">2.7.13.3</ecNumber>
    </recommendedName>
    <alternativeName>
        <fullName evidence="19">Virulence sensor protein BvgS</fullName>
    </alternativeName>
</protein>
<dbReference type="AlphaFoldDB" id="A0A936Z0Z4"/>
<evidence type="ECO:0000256" key="2">
    <source>
        <dbReference type="ARBA" id="ARBA00004651"/>
    </source>
</evidence>
<evidence type="ECO:0000256" key="1">
    <source>
        <dbReference type="ARBA" id="ARBA00000085"/>
    </source>
</evidence>
<dbReference type="InterPro" id="IPR003594">
    <property type="entry name" value="HATPase_dom"/>
</dbReference>
<evidence type="ECO:0000256" key="22">
    <source>
        <dbReference type="SAM" id="Coils"/>
    </source>
</evidence>
<dbReference type="InterPro" id="IPR035965">
    <property type="entry name" value="PAS-like_dom_sf"/>
</dbReference>
<evidence type="ECO:0000256" key="16">
    <source>
        <dbReference type="ARBA" id="ARBA00058004"/>
    </source>
</evidence>
<comment type="subcellular location">
    <subcellularLocation>
        <location evidence="2">Cell membrane</location>
        <topology evidence="2">Multi-pass membrane protein</topology>
    </subcellularLocation>
</comment>
<dbReference type="PANTHER" id="PTHR45339:SF1">
    <property type="entry name" value="HYBRID SIGNAL TRANSDUCTION HISTIDINE KINASE J"/>
    <property type="match status" value="1"/>
</dbReference>
<dbReference type="SUPFAM" id="SSF55874">
    <property type="entry name" value="ATPase domain of HSP90 chaperone/DNA topoisomerase II/histidine kinase"/>
    <property type="match status" value="1"/>
</dbReference>
<dbReference type="InterPro" id="IPR005467">
    <property type="entry name" value="His_kinase_dom"/>
</dbReference>
<dbReference type="Gene3D" id="1.10.287.130">
    <property type="match status" value="1"/>
</dbReference>
<comment type="caution">
    <text evidence="26">The sequence shown here is derived from an EMBL/GenBank/DDBJ whole genome shotgun (WGS) entry which is preliminary data.</text>
</comment>
<dbReference type="EMBL" id="JAEQNE010000003">
    <property type="protein sequence ID" value="MBL0392638.1"/>
    <property type="molecule type" value="Genomic_DNA"/>
</dbReference>
<dbReference type="Pfam" id="PF00072">
    <property type="entry name" value="Response_reg"/>
    <property type="match status" value="1"/>
</dbReference>
<dbReference type="InterPro" id="IPR001789">
    <property type="entry name" value="Sig_transdc_resp-reg_receiver"/>
</dbReference>
<dbReference type="SMART" id="SM00448">
    <property type="entry name" value="REC"/>
    <property type="match status" value="1"/>
</dbReference>
<dbReference type="Pfam" id="PF12860">
    <property type="entry name" value="PAS_7"/>
    <property type="match status" value="1"/>
</dbReference>
<dbReference type="GO" id="GO:0005524">
    <property type="term" value="F:ATP binding"/>
    <property type="evidence" value="ECO:0007669"/>
    <property type="project" value="UniProtKB-KW"/>
</dbReference>
<evidence type="ECO:0000256" key="13">
    <source>
        <dbReference type="ARBA" id="ARBA00023012"/>
    </source>
</evidence>
<keyword evidence="6" id="KW-0808">Transferase</keyword>
<dbReference type="SUPFAM" id="SSF47226">
    <property type="entry name" value="Histidine-containing phosphotransfer domain, HPT domain"/>
    <property type="match status" value="1"/>
</dbReference>
<dbReference type="InterPro" id="IPR011006">
    <property type="entry name" value="CheY-like_superfamily"/>
</dbReference>
<dbReference type="SMART" id="SM00387">
    <property type="entry name" value="HATPase_c"/>
    <property type="match status" value="1"/>
</dbReference>
<dbReference type="CDD" id="cd16922">
    <property type="entry name" value="HATPase_EvgS-ArcB-TorS-like"/>
    <property type="match status" value="1"/>
</dbReference>
<evidence type="ECO:0000256" key="4">
    <source>
        <dbReference type="ARBA" id="ARBA00022475"/>
    </source>
</evidence>
<keyword evidence="5 21" id="KW-0597">Phosphoprotein</keyword>
<gene>
    <name evidence="26" type="ORF">JJ685_15975</name>
</gene>
<dbReference type="PRINTS" id="PR00344">
    <property type="entry name" value="BCTRLSENSOR"/>
</dbReference>
<organism evidence="26 27">
    <name type="scientific">Ramlibacter monticola</name>
    <dbReference type="NCBI Taxonomy" id="1926872"/>
    <lineage>
        <taxon>Bacteria</taxon>
        <taxon>Pseudomonadati</taxon>
        <taxon>Pseudomonadota</taxon>
        <taxon>Betaproteobacteria</taxon>
        <taxon>Burkholderiales</taxon>
        <taxon>Comamonadaceae</taxon>
        <taxon>Ramlibacter</taxon>
    </lineage>
</organism>
<proteinExistence type="predicted"/>
<dbReference type="EC" id="2.7.13.3" evidence="3"/>
<sequence>MSASQLPRPTADPAAHGHRTIALLRATLDATADGILVVSAGREILLRNRQFLRMWNIPPHLAEAPTGELLPFIREQLKDPDQDLRQLDALLRTPEADDFALIEFMDGRVFERYATPLQLEDGTDARVFSFRDITARLAAEKEAHQAKEAAETANRAKSDFLDNVSHEIRTPLNGVLGLTRLLLAEELSPRQRRYVELADASAASLMGLIEDLLDLGKIESGRMELEFAPFRLDELLDELHDIYGLRAQEKGLRFSLEVDPQVPQAVRGDPGRLRQILNNLLSNALKFTAQGEFGLMVGRSRSRMLRFTVYDTGIGIPFEVQQRLFTRFTQADRATGRRYGGTGLGLAIVKQLSDMMGGTILLQSEPGRGTSLRCELPLQELPLKEVPRRPSVQASAPAPRLATRVLVAEDNETNQVVVRGLLAQAGYQDVTLVGDGEEALAAIASSEFDLVLMDCRMPRLDGYEAARRLRAQGFTQPIIALTANAAAGERERCLAWGMNDYLSKPVDAARLAQVLAEWTGRPVPAPTAAAEPQPSAGAAASDAVFDRAHALERLGGDRELLQVGLAAFRANAPQLLQSVRAALAGGAAADLRRHLHSLAGSASMVGGPALHRLAKELEAHAATGALASVEARLAELEALLARFLDETASLERD</sequence>
<dbReference type="SUPFAM" id="SSF52172">
    <property type="entry name" value="CheY-like"/>
    <property type="match status" value="1"/>
</dbReference>
<evidence type="ECO:0000256" key="5">
    <source>
        <dbReference type="ARBA" id="ARBA00022553"/>
    </source>
</evidence>
<feature type="coiled-coil region" evidence="22">
    <location>
        <begin position="619"/>
        <end position="653"/>
    </location>
</feature>
<evidence type="ECO:0000256" key="7">
    <source>
        <dbReference type="ARBA" id="ARBA00022692"/>
    </source>
</evidence>
<name>A0A936Z0Z4_9BURK</name>
<comment type="subunit">
    <text evidence="17">At low DSF concentrations, interacts with RpfF.</text>
</comment>
<keyword evidence="22" id="KW-0175">Coiled coil</keyword>
<keyword evidence="4" id="KW-1003">Cell membrane</keyword>
<keyword evidence="27" id="KW-1185">Reference proteome</keyword>
<dbReference type="Pfam" id="PF00512">
    <property type="entry name" value="HisKA"/>
    <property type="match status" value="1"/>
</dbReference>
<comment type="function">
    <text evidence="16">Member of the two-component regulatory system BvgS/BvgA. Phosphorylates BvgA via a four-step phosphorelay in response to environmental signals.</text>
</comment>
<keyword evidence="14" id="KW-0843">Virulence</keyword>
<comment type="catalytic activity">
    <reaction evidence="1">
        <text>ATP + protein L-histidine = ADP + protein N-phospho-L-histidine.</text>
        <dbReference type="EC" id="2.7.13.3"/>
    </reaction>
</comment>
<dbReference type="SUPFAM" id="SSF55785">
    <property type="entry name" value="PYP-like sensor domain (PAS domain)"/>
    <property type="match status" value="1"/>
</dbReference>
<keyword evidence="11" id="KW-0067">ATP-binding</keyword>
<dbReference type="SMART" id="SM00388">
    <property type="entry name" value="HisKA"/>
    <property type="match status" value="1"/>
</dbReference>
<feature type="domain" description="Histidine kinase" evidence="23">
    <location>
        <begin position="163"/>
        <end position="380"/>
    </location>
</feature>
<evidence type="ECO:0000259" key="25">
    <source>
        <dbReference type="PROSITE" id="PS50894"/>
    </source>
</evidence>
<feature type="modified residue" description="4-aspartylphosphate" evidence="21">
    <location>
        <position position="454"/>
    </location>
</feature>
<dbReference type="GO" id="GO:0005886">
    <property type="term" value="C:plasma membrane"/>
    <property type="evidence" value="ECO:0007669"/>
    <property type="project" value="UniProtKB-SubCell"/>
</dbReference>
<dbReference type="Gene3D" id="3.40.50.2300">
    <property type="match status" value="1"/>
</dbReference>
<dbReference type="InterPro" id="IPR036097">
    <property type="entry name" value="HisK_dim/P_sf"/>
</dbReference>
<keyword evidence="12" id="KW-1133">Transmembrane helix</keyword>
<dbReference type="InterPro" id="IPR004358">
    <property type="entry name" value="Sig_transdc_His_kin-like_C"/>
</dbReference>
<evidence type="ECO:0000256" key="9">
    <source>
        <dbReference type="ARBA" id="ARBA00022741"/>
    </source>
</evidence>
<evidence type="ECO:0000256" key="18">
    <source>
        <dbReference type="ARBA" id="ARBA00068150"/>
    </source>
</evidence>
<dbReference type="Gene3D" id="3.30.450.20">
    <property type="entry name" value="PAS domain"/>
    <property type="match status" value="1"/>
</dbReference>
<keyword evidence="8" id="KW-0732">Signal</keyword>
<evidence type="ECO:0000256" key="15">
    <source>
        <dbReference type="ARBA" id="ARBA00023136"/>
    </source>
</evidence>
<feature type="domain" description="HPt" evidence="25">
    <location>
        <begin position="557"/>
        <end position="653"/>
    </location>
</feature>
<keyword evidence="7" id="KW-0812">Transmembrane</keyword>
<dbReference type="RefSeq" id="WP_201675252.1">
    <property type="nucleotide sequence ID" value="NZ_JAEQNE010000003.1"/>
</dbReference>
<dbReference type="InterPro" id="IPR008207">
    <property type="entry name" value="Sig_transdc_His_kin_Hpt_dom"/>
</dbReference>
<evidence type="ECO:0000313" key="26">
    <source>
        <dbReference type="EMBL" id="MBL0392638.1"/>
    </source>
</evidence>